<evidence type="ECO:0000313" key="3">
    <source>
        <dbReference type="Proteomes" id="UP000265614"/>
    </source>
</evidence>
<dbReference type="OrthoDB" id="4841877at2"/>
<organism evidence="2 3">
    <name type="scientific">Vallicoccus soli</name>
    <dbReference type="NCBI Taxonomy" id="2339232"/>
    <lineage>
        <taxon>Bacteria</taxon>
        <taxon>Bacillati</taxon>
        <taxon>Actinomycetota</taxon>
        <taxon>Actinomycetes</taxon>
        <taxon>Motilibacterales</taxon>
        <taxon>Vallicoccaceae</taxon>
        <taxon>Vallicoccus</taxon>
    </lineage>
</organism>
<sequence>MRARAGAVLLLAGWVALSAANQHSIARWEPLTVLVLGLAAPALLALLVATRRSGLGPLPGWAAPAALVACAVAALQGRWFGYLPADVQQASAAVAAGGAVAAAALLLVRRAGAAVAVAGASLVVTTSLAVRYDPVPRIDVWYSVDRAAAGLLTGDNPYTTDWYGSPGVGDAFTYLPMTAVLLAPVQWLLGDVRWGLLLALLLAGWLLARRRPAARPLVPLLWLTPGQLVQTEQAWTEPLLLCALTAVLVLAGGGRRGGAVGALAAGLATKQHLALLLPSLAAWRPVGPVRAAAAAAVAGLLCLPFVVADLGAFLHDTVVLLLDYPPLPLSPNLYIALLREGHEPPFWLTGLVTLVAVLGTALVVRREQPAPARLALLWALLLLVLNLVNKQAFYNQFWLSGVLLLVALGLSAPAAPSPSTSGRERVSTSA</sequence>
<feature type="transmembrane region" description="Helical" evidence="1">
    <location>
        <begin position="346"/>
        <end position="364"/>
    </location>
</feature>
<reference evidence="2 3" key="1">
    <citation type="submission" date="2018-09" db="EMBL/GenBank/DDBJ databases">
        <title>YIM 75000 draft genome.</title>
        <authorList>
            <person name="Tang S."/>
            <person name="Feng Y."/>
        </authorList>
    </citation>
    <scope>NUCLEOTIDE SEQUENCE [LARGE SCALE GENOMIC DNA]</scope>
    <source>
        <strain evidence="2 3">YIM 75000</strain>
    </source>
</reference>
<dbReference type="Proteomes" id="UP000265614">
    <property type="component" value="Unassembled WGS sequence"/>
</dbReference>
<feature type="transmembrane region" description="Helical" evidence="1">
    <location>
        <begin position="114"/>
        <end position="132"/>
    </location>
</feature>
<keyword evidence="1" id="KW-1133">Transmembrane helix</keyword>
<feature type="transmembrane region" description="Helical" evidence="1">
    <location>
        <begin position="291"/>
        <end position="314"/>
    </location>
</feature>
<keyword evidence="1" id="KW-0812">Transmembrane</keyword>
<comment type="caution">
    <text evidence="2">The sequence shown here is derived from an EMBL/GenBank/DDBJ whole genome shotgun (WGS) entry which is preliminary data.</text>
</comment>
<protein>
    <recommendedName>
        <fullName evidence="4">DUF2029 domain-containing protein</fullName>
    </recommendedName>
</protein>
<dbReference type="RefSeq" id="WP_119949603.1">
    <property type="nucleotide sequence ID" value="NZ_QZEZ01000002.1"/>
</dbReference>
<dbReference type="EMBL" id="QZEZ01000002">
    <property type="protein sequence ID" value="RJK96887.1"/>
    <property type="molecule type" value="Genomic_DNA"/>
</dbReference>
<name>A0A3A3Z7S1_9ACTN</name>
<feature type="transmembrane region" description="Helical" evidence="1">
    <location>
        <begin position="61"/>
        <end position="81"/>
    </location>
</feature>
<dbReference type="AlphaFoldDB" id="A0A3A3Z7S1"/>
<feature type="transmembrane region" description="Helical" evidence="1">
    <location>
        <begin position="192"/>
        <end position="208"/>
    </location>
</feature>
<gene>
    <name evidence="2" type="ORF">D5H78_06440</name>
</gene>
<evidence type="ECO:0008006" key="4">
    <source>
        <dbReference type="Google" id="ProtNLM"/>
    </source>
</evidence>
<feature type="transmembrane region" description="Helical" evidence="1">
    <location>
        <begin position="32"/>
        <end position="49"/>
    </location>
</feature>
<proteinExistence type="predicted"/>
<evidence type="ECO:0000313" key="2">
    <source>
        <dbReference type="EMBL" id="RJK96887.1"/>
    </source>
</evidence>
<evidence type="ECO:0000256" key="1">
    <source>
        <dbReference type="SAM" id="Phobius"/>
    </source>
</evidence>
<feature type="transmembrane region" description="Helical" evidence="1">
    <location>
        <begin position="87"/>
        <end position="107"/>
    </location>
</feature>
<keyword evidence="3" id="KW-1185">Reference proteome</keyword>
<feature type="transmembrane region" description="Helical" evidence="1">
    <location>
        <begin position="394"/>
        <end position="415"/>
    </location>
</feature>
<feature type="transmembrane region" description="Helical" evidence="1">
    <location>
        <begin position="371"/>
        <end position="388"/>
    </location>
</feature>
<accession>A0A3A3Z7S1</accession>
<keyword evidence="1" id="KW-0472">Membrane</keyword>